<dbReference type="AlphaFoldDB" id="A0A1C5K222"/>
<proteinExistence type="predicted"/>
<dbReference type="Proteomes" id="UP000198226">
    <property type="component" value="Chromosome I"/>
</dbReference>
<dbReference type="Pfam" id="PF13845">
    <property type="entry name" value="Septum_form"/>
    <property type="match status" value="1"/>
</dbReference>
<feature type="domain" description="Septum formation-related" evidence="2">
    <location>
        <begin position="54"/>
        <end position="278"/>
    </location>
</feature>
<dbReference type="PROSITE" id="PS51257">
    <property type="entry name" value="PROKAR_LIPOPROTEIN"/>
    <property type="match status" value="1"/>
</dbReference>
<dbReference type="EMBL" id="LT607752">
    <property type="protein sequence ID" value="SCG76860.1"/>
    <property type="molecule type" value="Genomic_DNA"/>
</dbReference>
<keyword evidence="1" id="KW-0732">Signal</keyword>
<accession>A0A1C5K222</accession>
<evidence type="ECO:0000313" key="3">
    <source>
        <dbReference type="EMBL" id="SCG76860.1"/>
    </source>
</evidence>
<dbReference type="InterPro" id="IPR026004">
    <property type="entry name" value="Septum_form"/>
</dbReference>
<gene>
    <name evidence="3" type="ORF">GA0070623_4161</name>
</gene>
<evidence type="ECO:0000256" key="1">
    <source>
        <dbReference type="SAM" id="SignalP"/>
    </source>
</evidence>
<feature type="signal peptide" evidence="1">
    <location>
        <begin position="1"/>
        <end position="28"/>
    </location>
</feature>
<evidence type="ECO:0000313" key="4">
    <source>
        <dbReference type="Proteomes" id="UP000198226"/>
    </source>
</evidence>
<evidence type="ECO:0000259" key="2">
    <source>
        <dbReference type="Pfam" id="PF13845"/>
    </source>
</evidence>
<feature type="chain" id="PRO_5008720275" evidence="1">
    <location>
        <begin position="29"/>
        <end position="304"/>
    </location>
</feature>
<name>A0A1C5K222_9ACTN</name>
<sequence>MRRAMRVRRAVTLVVAAVAAGAVLSACGAPGGLDGDLTDDWAALPTAGPFTPVAGVCQVADFTDTVALAAYAPVDCAVPHRVETVHVGALPGERATAPATGSPELRGAFAECDTRAAGYLGDDWRAGRLRLAVALPTTPGWAAGARWFRCDLSEVTTVEAAATVVTRTGSLRDALKGPSPLRLGCQRAKSGRGAGVQVLVPVECSAVHEAEFVGAWKAPDRPYPAKDADWLPLYAGCRTLLGRYVGVPDDVDLRFRSGVVVRPPGPGRWRVGDRGVRCYLWLSDRTVTASLKGGGPAALPVRTK</sequence>
<reference evidence="4" key="1">
    <citation type="submission" date="2016-06" db="EMBL/GenBank/DDBJ databases">
        <authorList>
            <person name="Varghese N."/>
            <person name="Submissions Spin"/>
        </authorList>
    </citation>
    <scope>NUCLEOTIDE SEQUENCE [LARGE SCALE GENOMIC DNA]</scope>
    <source>
        <strain evidence="4">DSM 44983</strain>
    </source>
</reference>
<protein>
    <submittedName>
        <fullName evidence="3">Septum formation</fullName>
    </submittedName>
</protein>
<organism evidence="3 4">
    <name type="scientific">Micromonospora rifamycinica</name>
    <dbReference type="NCBI Taxonomy" id="291594"/>
    <lineage>
        <taxon>Bacteria</taxon>
        <taxon>Bacillati</taxon>
        <taxon>Actinomycetota</taxon>
        <taxon>Actinomycetes</taxon>
        <taxon>Micromonosporales</taxon>
        <taxon>Micromonosporaceae</taxon>
        <taxon>Micromonospora</taxon>
    </lineage>
</organism>
<keyword evidence="4" id="KW-1185">Reference proteome</keyword>